<dbReference type="SMART" id="SM00256">
    <property type="entry name" value="FBOX"/>
    <property type="match status" value="1"/>
</dbReference>
<dbReference type="STRING" id="3916.A0A1S3TPG5"/>
<dbReference type="InterPro" id="IPR017451">
    <property type="entry name" value="F-box-assoc_interact_dom"/>
</dbReference>
<gene>
    <name evidence="3" type="primary">LOC106757528</name>
</gene>
<dbReference type="Pfam" id="PF00646">
    <property type="entry name" value="F-box"/>
    <property type="match status" value="1"/>
</dbReference>
<dbReference type="PANTHER" id="PTHR31672:SF13">
    <property type="entry name" value="F-BOX PROTEIN CPR30-LIKE"/>
    <property type="match status" value="1"/>
</dbReference>
<dbReference type="Pfam" id="PF08268">
    <property type="entry name" value="FBA_3"/>
    <property type="match status" value="1"/>
</dbReference>
<dbReference type="GeneID" id="106757528"/>
<evidence type="ECO:0000259" key="1">
    <source>
        <dbReference type="PROSITE" id="PS50181"/>
    </source>
</evidence>
<dbReference type="NCBIfam" id="TIGR01640">
    <property type="entry name" value="F_box_assoc_1"/>
    <property type="match status" value="1"/>
</dbReference>
<name>A0A1S3TPG5_VIGRR</name>
<dbReference type="InterPro" id="IPR013187">
    <property type="entry name" value="F-box-assoc_dom_typ3"/>
</dbReference>
<evidence type="ECO:0000313" key="2">
    <source>
        <dbReference type="Proteomes" id="UP000087766"/>
    </source>
</evidence>
<dbReference type="InterPro" id="IPR001810">
    <property type="entry name" value="F-box_dom"/>
</dbReference>
<dbReference type="SUPFAM" id="SSF81383">
    <property type="entry name" value="F-box domain"/>
    <property type="match status" value="1"/>
</dbReference>
<dbReference type="RefSeq" id="XP_014495688.1">
    <property type="nucleotide sequence ID" value="XM_014640202.1"/>
</dbReference>
<accession>A0A1S3TPG5</accession>
<dbReference type="AlphaFoldDB" id="A0A1S3TPG5"/>
<dbReference type="Proteomes" id="UP000087766">
    <property type="component" value="Chromosome 1"/>
</dbReference>
<dbReference type="Gene3D" id="1.20.1280.50">
    <property type="match status" value="1"/>
</dbReference>
<dbReference type="PANTHER" id="PTHR31672">
    <property type="entry name" value="BNACNNG10540D PROTEIN"/>
    <property type="match status" value="1"/>
</dbReference>
<dbReference type="KEGG" id="vra:106757528"/>
<keyword evidence="2" id="KW-1185">Reference proteome</keyword>
<proteinExistence type="predicted"/>
<dbReference type="InterPro" id="IPR036047">
    <property type="entry name" value="F-box-like_dom_sf"/>
</dbReference>
<organism evidence="2 3">
    <name type="scientific">Vigna radiata var. radiata</name>
    <name type="common">Mung bean</name>
    <name type="synonym">Phaseolus aureus</name>
    <dbReference type="NCBI Taxonomy" id="3916"/>
    <lineage>
        <taxon>Eukaryota</taxon>
        <taxon>Viridiplantae</taxon>
        <taxon>Streptophyta</taxon>
        <taxon>Embryophyta</taxon>
        <taxon>Tracheophyta</taxon>
        <taxon>Spermatophyta</taxon>
        <taxon>Magnoliopsida</taxon>
        <taxon>eudicotyledons</taxon>
        <taxon>Gunneridae</taxon>
        <taxon>Pentapetalae</taxon>
        <taxon>rosids</taxon>
        <taxon>fabids</taxon>
        <taxon>Fabales</taxon>
        <taxon>Fabaceae</taxon>
        <taxon>Papilionoideae</taxon>
        <taxon>50 kb inversion clade</taxon>
        <taxon>NPAAA clade</taxon>
        <taxon>indigoferoid/millettioid clade</taxon>
        <taxon>Phaseoleae</taxon>
        <taxon>Vigna</taxon>
    </lineage>
</organism>
<reference evidence="3" key="2">
    <citation type="submission" date="2025-08" db="UniProtKB">
        <authorList>
            <consortium name="RefSeq"/>
        </authorList>
    </citation>
    <scope>IDENTIFICATION</scope>
    <source>
        <tissue evidence="3">Leaf</tissue>
    </source>
</reference>
<sequence length="370" mass="43578">MTGILPVELILEILSWLPVTNLMRFRCVSKTWKFLISNSYLMKLHLERSSKYSQILLLMSQRHEREFLPRLGSLPCLIQNPEPSSWGRILQCPKPYEYLFGSCNGLLSLRDSLSTDEYEEHWVYFWNPATKICSGPSPRLRLNFGIDLWRVIDFGFGYDDRRDSYKVVAIILERRTLQISVWVYCMGDVCWRRPLMTIPAFLSFDRNGYSLNGTINWIGIYWEESRTHKLQNQIFSYDLNNDTCRCLSVPEHVPTNSDFPSMGVLNDCLCVSLDTRMTVFVVLALRDVRDERSWSRLMSVSYESLNICLDYYKLRILCMWDDLLLLTYSQLWDDYDIIIIFNLKENKIERTGADYLSRIFSYIPSLILPI</sequence>
<feature type="domain" description="F-box" evidence="1">
    <location>
        <begin position="1"/>
        <end position="44"/>
    </location>
</feature>
<evidence type="ECO:0000313" key="3">
    <source>
        <dbReference type="RefSeq" id="XP_014495688.1"/>
    </source>
</evidence>
<dbReference type="OrthoDB" id="591557at2759"/>
<protein>
    <submittedName>
        <fullName evidence="3">F-box/kelch-repeat protein At3g23880-like</fullName>
    </submittedName>
</protein>
<dbReference type="InterPro" id="IPR050796">
    <property type="entry name" value="SCF_F-box_component"/>
</dbReference>
<dbReference type="PROSITE" id="PS50181">
    <property type="entry name" value="FBOX"/>
    <property type="match status" value="1"/>
</dbReference>
<reference evidence="2" key="1">
    <citation type="journal article" date="2014" name="Nat. Commun.">
        <title>Genome sequence of mungbean and insights into evolution within Vigna species.</title>
        <authorList>
            <person name="Kang Y.J."/>
            <person name="Kim S.K."/>
            <person name="Kim M.Y."/>
            <person name="Lestari P."/>
            <person name="Kim K.H."/>
            <person name="Ha B.K."/>
            <person name="Jun T.H."/>
            <person name="Hwang W.J."/>
            <person name="Lee T."/>
            <person name="Lee J."/>
            <person name="Shim S."/>
            <person name="Yoon M.Y."/>
            <person name="Jang Y.E."/>
            <person name="Han K.S."/>
            <person name="Taeprayoon P."/>
            <person name="Yoon N."/>
            <person name="Somta P."/>
            <person name="Tanya P."/>
            <person name="Kim K.S."/>
            <person name="Gwag J.G."/>
            <person name="Moon J.K."/>
            <person name="Lee Y.H."/>
            <person name="Park B.S."/>
            <person name="Bombarely A."/>
            <person name="Doyle J.J."/>
            <person name="Jackson S.A."/>
            <person name="Schafleitner R."/>
            <person name="Srinives P."/>
            <person name="Varshney R.K."/>
            <person name="Lee S.H."/>
        </authorList>
    </citation>
    <scope>NUCLEOTIDE SEQUENCE [LARGE SCALE GENOMIC DNA]</scope>
    <source>
        <strain evidence="2">cv. VC1973A</strain>
    </source>
</reference>